<dbReference type="InterPro" id="IPR050765">
    <property type="entry name" value="Riboflavin_Biosynth_HTPR"/>
</dbReference>
<gene>
    <name evidence="2" type="ORF">AS033_07640</name>
</gene>
<dbReference type="GO" id="GO:0008703">
    <property type="term" value="F:5-amino-6-(5-phosphoribosylamino)uracil reductase activity"/>
    <property type="evidence" value="ECO:0007669"/>
    <property type="project" value="InterPro"/>
</dbReference>
<dbReference type="InterPro" id="IPR002734">
    <property type="entry name" value="RibDG_C"/>
</dbReference>
<organism evidence="2 3">
    <name type="scientific">Exiguobacterium indicum</name>
    <dbReference type="NCBI Taxonomy" id="296995"/>
    <lineage>
        <taxon>Bacteria</taxon>
        <taxon>Bacillati</taxon>
        <taxon>Bacillota</taxon>
        <taxon>Bacilli</taxon>
        <taxon>Bacillales</taxon>
        <taxon>Bacillales Family XII. Incertae Sedis</taxon>
        <taxon>Exiguobacterium</taxon>
    </lineage>
</organism>
<dbReference type="RefSeq" id="WP_058265114.1">
    <property type="nucleotide sequence ID" value="NZ_FMYN01000002.1"/>
</dbReference>
<accession>A0A0V8GGE2</accession>
<dbReference type="InterPro" id="IPR024072">
    <property type="entry name" value="DHFR-like_dom_sf"/>
</dbReference>
<dbReference type="GO" id="GO:0009231">
    <property type="term" value="P:riboflavin biosynthetic process"/>
    <property type="evidence" value="ECO:0007669"/>
    <property type="project" value="InterPro"/>
</dbReference>
<dbReference type="Gene3D" id="3.40.430.10">
    <property type="entry name" value="Dihydrofolate Reductase, subunit A"/>
    <property type="match status" value="1"/>
</dbReference>
<feature type="domain" description="Bacterial bifunctional deaminase-reductase C-terminal" evidence="1">
    <location>
        <begin position="2"/>
        <end position="183"/>
    </location>
</feature>
<protein>
    <submittedName>
        <fullName evidence="2">Dihydrofolate reductase</fullName>
    </submittedName>
</protein>
<proteinExistence type="predicted"/>
<evidence type="ECO:0000313" key="2">
    <source>
        <dbReference type="EMBL" id="KSU49233.1"/>
    </source>
</evidence>
<dbReference type="Pfam" id="PF01872">
    <property type="entry name" value="RibD_C"/>
    <property type="match status" value="1"/>
</dbReference>
<dbReference type="OrthoDB" id="195113at2"/>
<evidence type="ECO:0000313" key="3">
    <source>
        <dbReference type="Proteomes" id="UP000053797"/>
    </source>
</evidence>
<name>A0A0V8GGE2_9BACL</name>
<evidence type="ECO:0000259" key="1">
    <source>
        <dbReference type="Pfam" id="PF01872"/>
    </source>
</evidence>
<comment type="caution">
    <text evidence="2">The sequence shown here is derived from an EMBL/GenBank/DDBJ whole genome shotgun (WGS) entry which is preliminary data.</text>
</comment>
<dbReference type="SUPFAM" id="SSF53597">
    <property type="entry name" value="Dihydrofolate reductase-like"/>
    <property type="match status" value="1"/>
</dbReference>
<dbReference type="EMBL" id="LNQL01000002">
    <property type="protein sequence ID" value="KSU49233.1"/>
    <property type="molecule type" value="Genomic_DNA"/>
</dbReference>
<reference evidence="2 3" key="1">
    <citation type="journal article" date="2015" name="Int. J. Syst. Evol. Microbiol.">
        <title>Exiguobacterium enclense sp. nov., isolated from sediment.</title>
        <authorList>
            <person name="Dastager S.G."/>
            <person name="Mawlankar R."/>
            <person name="Sonalkar V.V."/>
            <person name="Thorat M.N."/>
            <person name="Mual P."/>
            <person name="Verma A."/>
            <person name="Krishnamurthi S."/>
            <person name="Tang S.K."/>
            <person name="Li W.J."/>
        </authorList>
    </citation>
    <scope>NUCLEOTIDE SEQUENCE [LARGE SCALE GENOMIC DNA]</scope>
    <source>
        <strain evidence="2 3">NIO-1109</strain>
    </source>
</reference>
<dbReference type="PANTHER" id="PTHR38011">
    <property type="entry name" value="DIHYDROFOLATE REDUCTASE FAMILY PROTEIN (AFU_ORTHOLOGUE AFUA_8G06820)"/>
    <property type="match status" value="1"/>
</dbReference>
<dbReference type="Proteomes" id="UP000053797">
    <property type="component" value="Unassembled WGS sequence"/>
</dbReference>
<sequence>MRKIIVFEHLSLDGVVQAPSGKNEDVSNDFEQGGWTAPFQHPEIGQVIRGWMQEDCALLLGRATYEQWASYWPLHADIWPVADRAMKYVVTRHTPPIRWQPTTYLNQPTSELTRLKQQDGSPLHVWGSSELVHALYQADLIDELRLIHYPVIVGSGKRLFPDNGMTPLTWNVTKRHTFDNGVLIACYERDRN</sequence>
<dbReference type="PANTHER" id="PTHR38011:SF2">
    <property type="entry name" value="BIFUNCTIONAL DEAMINASE-REDUCTASE DOMAIN PROTEIN"/>
    <property type="match status" value="1"/>
</dbReference>
<dbReference type="AlphaFoldDB" id="A0A0V8GGE2"/>